<name>A0ABD3VHU1_SINWO</name>
<keyword evidence="1" id="KW-0813">Transport</keyword>
<organism evidence="4 5">
    <name type="scientific">Sinanodonta woodiana</name>
    <name type="common">Chinese pond mussel</name>
    <name type="synonym">Anodonta woodiana</name>
    <dbReference type="NCBI Taxonomy" id="1069815"/>
    <lineage>
        <taxon>Eukaryota</taxon>
        <taxon>Metazoa</taxon>
        <taxon>Spiralia</taxon>
        <taxon>Lophotrochozoa</taxon>
        <taxon>Mollusca</taxon>
        <taxon>Bivalvia</taxon>
        <taxon>Autobranchia</taxon>
        <taxon>Heteroconchia</taxon>
        <taxon>Palaeoheterodonta</taxon>
        <taxon>Unionida</taxon>
        <taxon>Unionoidea</taxon>
        <taxon>Unionidae</taxon>
        <taxon>Unioninae</taxon>
        <taxon>Sinanodonta</taxon>
    </lineage>
</organism>
<dbReference type="PANTHER" id="PTHR13276:SF0">
    <property type="entry name" value="GUANINE NUCLEOTIDE EXCHANGE FACTOR MSS4"/>
    <property type="match status" value="1"/>
</dbReference>
<keyword evidence="5" id="KW-1185">Reference proteome</keyword>
<reference evidence="4 5" key="1">
    <citation type="submission" date="2024-11" db="EMBL/GenBank/DDBJ databases">
        <title>Chromosome-level genome assembly of the freshwater bivalve Anodonta woodiana.</title>
        <authorList>
            <person name="Chen X."/>
        </authorList>
    </citation>
    <scope>NUCLEOTIDE SEQUENCE [LARGE SCALE GENOMIC DNA]</scope>
    <source>
        <strain evidence="4">MN2024</strain>
        <tissue evidence="4">Gills</tissue>
    </source>
</reference>
<dbReference type="AlphaFoldDB" id="A0ABD3VHU1"/>
<evidence type="ECO:0000313" key="4">
    <source>
        <dbReference type="EMBL" id="KAL3860122.1"/>
    </source>
</evidence>
<evidence type="ECO:0000256" key="1">
    <source>
        <dbReference type="ARBA" id="ARBA00022448"/>
    </source>
</evidence>
<dbReference type="PANTHER" id="PTHR13276">
    <property type="entry name" value="GUANINE NUCLEOTIDE EXCHANGE FACTOR MSS4"/>
    <property type="match status" value="1"/>
</dbReference>
<dbReference type="InterPro" id="IPR007515">
    <property type="entry name" value="Mss4"/>
</dbReference>
<evidence type="ECO:0000256" key="2">
    <source>
        <dbReference type="ARBA" id="ARBA00022658"/>
    </source>
</evidence>
<proteinExistence type="predicted"/>
<dbReference type="InterPro" id="IPR011057">
    <property type="entry name" value="Mss4-like_sf"/>
</dbReference>
<keyword evidence="3" id="KW-0653">Protein transport</keyword>
<evidence type="ECO:0008006" key="6">
    <source>
        <dbReference type="Google" id="ProtNLM"/>
    </source>
</evidence>
<dbReference type="Pfam" id="PF04421">
    <property type="entry name" value="Mss4"/>
    <property type="match status" value="1"/>
</dbReference>
<dbReference type="PROSITE" id="PS51796">
    <property type="entry name" value="MSS4"/>
    <property type="match status" value="1"/>
</dbReference>
<dbReference type="InterPro" id="IPR011323">
    <property type="entry name" value="Mss4/transl-control_tumour"/>
</dbReference>
<gene>
    <name evidence="4" type="ORF">ACJMK2_010287</name>
</gene>
<dbReference type="GO" id="GO:0015031">
    <property type="term" value="P:protein transport"/>
    <property type="evidence" value="ECO:0007669"/>
    <property type="project" value="UniProtKB-KW"/>
</dbReference>
<dbReference type="SUPFAM" id="SSF51316">
    <property type="entry name" value="Mss4-like"/>
    <property type="match status" value="1"/>
</dbReference>
<sequence length="131" mass="14665">MTDVEALNAAEAGSSHNYVLTGGKNTHNITCERCSSLILLPQKAMLHIDTEFFLPYMKKKSEVSSPGDGETISEFWLIDDMFQFENVGFSNTVDGVKYLICADCEIGPIGWHRLDNKKAFYIALSRVKNKP</sequence>
<dbReference type="FunFam" id="2.170.150.10:FF:000005">
    <property type="entry name" value="Guanine nucleotide exchange factor MSS4"/>
    <property type="match status" value="1"/>
</dbReference>
<evidence type="ECO:0000256" key="3">
    <source>
        <dbReference type="ARBA" id="ARBA00022927"/>
    </source>
</evidence>
<evidence type="ECO:0000313" key="5">
    <source>
        <dbReference type="Proteomes" id="UP001634394"/>
    </source>
</evidence>
<dbReference type="Gene3D" id="2.170.150.10">
    <property type="entry name" value="Metal Binding Protein, Guanine Nucleotide Exchange Factor, Chain A"/>
    <property type="match status" value="1"/>
</dbReference>
<keyword evidence="2" id="KW-0344">Guanine-nucleotide releasing factor</keyword>
<dbReference type="Proteomes" id="UP001634394">
    <property type="component" value="Unassembled WGS sequence"/>
</dbReference>
<protein>
    <recommendedName>
        <fullName evidence="6">Guanine nucleotide exchange factor MSS4</fullName>
    </recommendedName>
</protein>
<dbReference type="EMBL" id="JBJQND010000012">
    <property type="protein sequence ID" value="KAL3860122.1"/>
    <property type="molecule type" value="Genomic_DNA"/>
</dbReference>
<accession>A0ABD3VHU1</accession>
<comment type="caution">
    <text evidence="4">The sequence shown here is derived from an EMBL/GenBank/DDBJ whole genome shotgun (WGS) entry which is preliminary data.</text>
</comment>
<dbReference type="GO" id="GO:0005085">
    <property type="term" value="F:guanyl-nucleotide exchange factor activity"/>
    <property type="evidence" value="ECO:0007669"/>
    <property type="project" value="UniProtKB-KW"/>
</dbReference>